<dbReference type="PROSITE" id="PS00211">
    <property type="entry name" value="ABC_TRANSPORTER_1"/>
    <property type="match status" value="1"/>
</dbReference>
<dbReference type="Gene3D" id="3.40.50.300">
    <property type="entry name" value="P-loop containing nucleotide triphosphate hydrolases"/>
    <property type="match status" value="1"/>
</dbReference>
<evidence type="ECO:0000313" key="6">
    <source>
        <dbReference type="EMBL" id="KIP53913.1"/>
    </source>
</evidence>
<reference evidence="6 7" key="1">
    <citation type="submission" date="2015-01" db="EMBL/GenBank/DDBJ databases">
        <title>Draft genome sequence of Leucobacter komagatae strain VKM ST2845.</title>
        <authorList>
            <person name="Karlyshev A.V."/>
            <person name="Kudryashova E.B."/>
        </authorList>
    </citation>
    <scope>NUCLEOTIDE SEQUENCE [LARGE SCALE GENOMIC DNA]</scope>
    <source>
        <strain evidence="6 7">VKM ST2845</strain>
    </source>
</reference>
<accession>A0A0D0IWK4</accession>
<sequence length="210" mass="21902">MRASALYYAYGHTPVLSGIDLEIPPGRVTAIAGTNGAGKTTLVEILAGVRIPDSGVVDRRATVVLVVQRPHVPDELPLTAGDVVALGAQSPAARQQRGQGRRARTAAVAAALDRVGASELCPIPFADLSGGQRQRVLIAQGLAVGARILLLDEPAAGLDADSRARTREILAEEARRGVAVACVTHDRDDLESADRVLWIEDGAARLGVNG</sequence>
<dbReference type="InterPro" id="IPR050153">
    <property type="entry name" value="Metal_Ion_Import_ABC"/>
</dbReference>
<dbReference type="GO" id="GO:0005524">
    <property type="term" value="F:ATP binding"/>
    <property type="evidence" value="ECO:0007669"/>
    <property type="project" value="UniProtKB-KW"/>
</dbReference>
<dbReference type="PROSITE" id="PS50893">
    <property type="entry name" value="ABC_TRANSPORTER_2"/>
    <property type="match status" value="1"/>
</dbReference>
<feature type="domain" description="ABC transporter" evidence="5">
    <location>
        <begin position="1"/>
        <end position="210"/>
    </location>
</feature>
<dbReference type="Pfam" id="PF00005">
    <property type="entry name" value="ABC_tran"/>
    <property type="match status" value="1"/>
</dbReference>
<name>A0A0D0IWK4_9MICO</name>
<evidence type="ECO:0000256" key="4">
    <source>
        <dbReference type="ARBA" id="ARBA00022840"/>
    </source>
</evidence>
<dbReference type="PANTHER" id="PTHR42734">
    <property type="entry name" value="METAL TRANSPORT SYSTEM ATP-BINDING PROTEIN TM_0124-RELATED"/>
    <property type="match status" value="1"/>
</dbReference>
<evidence type="ECO:0000256" key="1">
    <source>
        <dbReference type="ARBA" id="ARBA00005417"/>
    </source>
</evidence>
<dbReference type="OrthoDB" id="5296765at2"/>
<comment type="caution">
    <text evidence="6">The sequence shown here is derived from an EMBL/GenBank/DDBJ whole genome shotgun (WGS) entry which is preliminary data.</text>
</comment>
<dbReference type="InterPro" id="IPR003593">
    <property type="entry name" value="AAA+_ATPase"/>
</dbReference>
<organism evidence="6 7">
    <name type="scientific">Leucobacter komagatae</name>
    <dbReference type="NCBI Taxonomy" id="55969"/>
    <lineage>
        <taxon>Bacteria</taxon>
        <taxon>Bacillati</taxon>
        <taxon>Actinomycetota</taxon>
        <taxon>Actinomycetes</taxon>
        <taxon>Micrococcales</taxon>
        <taxon>Microbacteriaceae</taxon>
        <taxon>Leucobacter</taxon>
    </lineage>
</organism>
<evidence type="ECO:0000313" key="7">
    <source>
        <dbReference type="Proteomes" id="UP000032120"/>
    </source>
</evidence>
<comment type="similarity">
    <text evidence="1">Belongs to the ABC transporter superfamily.</text>
</comment>
<keyword evidence="3" id="KW-0547">Nucleotide-binding</keyword>
<evidence type="ECO:0000259" key="5">
    <source>
        <dbReference type="PROSITE" id="PS50893"/>
    </source>
</evidence>
<dbReference type="SUPFAM" id="SSF52540">
    <property type="entry name" value="P-loop containing nucleoside triphosphate hydrolases"/>
    <property type="match status" value="1"/>
</dbReference>
<evidence type="ECO:0000256" key="2">
    <source>
        <dbReference type="ARBA" id="ARBA00022448"/>
    </source>
</evidence>
<gene>
    <name evidence="6" type="ORF">SD72_00765</name>
</gene>
<evidence type="ECO:0000256" key="3">
    <source>
        <dbReference type="ARBA" id="ARBA00022741"/>
    </source>
</evidence>
<keyword evidence="2" id="KW-0813">Transport</keyword>
<dbReference type="Proteomes" id="UP000032120">
    <property type="component" value="Unassembled WGS sequence"/>
</dbReference>
<protein>
    <recommendedName>
        <fullName evidence="5">ABC transporter domain-containing protein</fullName>
    </recommendedName>
</protein>
<dbReference type="AlphaFoldDB" id="A0A0D0IWK4"/>
<dbReference type="PANTHER" id="PTHR42734:SF5">
    <property type="entry name" value="IRON TRANSPORT SYSTEM ATP-BINDING PROTEIN HI_0361-RELATED"/>
    <property type="match status" value="1"/>
</dbReference>
<keyword evidence="7" id="KW-1185">Reference proteome</keyword>
<keyword evidence="4" id="KW-0067">ATP-binding</keyword>
<dbReference type="EMBL" id="JXSQ01000001">
    <property type="protein sequence ID" value="KIP53913.1"/>
    <property type="molecule type" value="Genomic_DNA"/>
</dbReference>
<dbReference type="GO" id="GO:0016887">
    <property type="term" value="F:ATP hydrolysis activity"/>
    <property type="evidence" value="ECO:0007669"/>
    <property type="project" value="InterPro"/>
</dbReference>
<dbReference type="SMART" id="SM00382">
    <property type="entry name" value="AAA"/>
    <property type="match status" value="1"/>
</dbReference>
<dbReference type="InterPro" id="IPR017871">
    <property type="entry name" value="ABC_transporter-like_CS"/>
</dbReference>
<dbReference type="InterPro" id="IPR027417">
    <property type="entry name" value="P-loop_NTPase"/>
</dbReference>
<dbReference type="InterPro" id="IPR003439">
    <property type="entry name" value="ABC_transporter-like_ATP-bd"/>
</dbReference>
<proteinExistence type="inferred from homology"/>